<name>A0A0U5L1C1_9GAMM</name>
<organism evidence="11 12">
    <name type="scientific">Duffyella gerundensis</name>
    <dbReference type="NCBI Taxonomy" id="1619313"/>
    <lineage>
        <taxon>Bacteria</taxon>
        <taxon>Pseudomonadati</taxon>
        <taxon>Pseudomonadota</taxon>
        <taxon>Gammaproteobacteria</taxon>
        <taxon>Enterobacterales</taxon>
        <taxon>Erwiniaceae</taxon>
        <taxon>Duffyella</taxon>
    </lineage>
</organism>
<dbReference type="GO" id="GO:0032993">
    <property type="term" value="C:protein-DNA complex"/>
    <property type="evidence" value="ECO:0007669"/>
    <property type="project" value="TreeGrafter"/>
</dbReference>
<dbReference type="GO" id="GO:0005829">
    <property type="term" value="C:cytosol"/>
    <property type="evidence" value="ECO:0007669"/>
    <property type="project" value="TreeGrafter"/>
</dbReference>
<dbReference type="PATRIC" id="fig|1619313.3.peg.2061"/>
<reference evidence="12" key="1">
    <citation type="submission" date="2015-11" db="EMBL/GenBank/DDBJ databases">
        <authorList>
            <person name="Blom J."/>
        </authorList>
    </citation>
    <scope>NUCLEOTIDE SEQUENCE [LARGE SCALE GENOMIC DNA]</scope>
</reference>
<evidence type="ECO:0000256" key="7">
    <source>
        <dbReference type="ARBA" id="ARBA00040344"/>
    </source>
</evidence>
<dbReference type="SUPFAM" id="SSF81273">
    <property type="entry name" value="H-NS histone-like proteins"/>
    <property type="match status" value="2"/>
</dbReference>
<dbReference type="STRING" id="1619313.EM595_1988"/>
<sequence length="161" mass="18634">MQFFFAITTITWQNNSPDEYIKEIKIMSEALKILNNIRTLRAQARECTLETLEEMLEKLEVVVNERREEDNQTAAENEERTRKLQQYREMLIADGIDPNELLQTMAATKAPGKTKRAARPAKYHYTDENGEARTWTGQGRTPAVIKKAIEDEGKQLDDFLL</sequence>
<dbReference type="Pfam" id="PF22470">
    <property type="entry name" value="Histone_HNS_N"/>
    <property type="match status" value="1"/>
</dbReference>
<evidence type="ECO:0000256" key="5">
    <source>
        <dbReference type="ARBA" id="ARBA00023125"/>
    </source>
</evidence>
<feature type="DNA-binding region" evidence="8">
    <location>
        <begin position="138"/>
        <end position="143"/>
    </location>
</feature>
<dbReference type="PANTHER" id="PTHR38097">
    <property type="match status" value="1"/>
</dbReference>
<comment type="subcellular location">
    <subcellularLocation>
        <location evidence="1">Cytoplasm</location>
        <location evidence="1">Nucleoid</location>
    </subcellularLocation>
</comment>
<dbReference type="PIRSF" id="PIRSF002096">
    <property type="entry name" value="HnS"/>
    <property type="match status" value="1"/>
</dbReference>
<proteinExistence type="inferred from homology"/>
<dbReference type="InterPro" id="IPR027454">
    <property type="entry name" value="Histone_HNS_N"/>
</dbReference>
<dbReference type="EMBL" id="LN907827">
    <property type="protein sequence ID" value="CUU24222.1"/>
    <property type="molecule type" value="Genomic_DNA"/>
</dbReference>
<dbReference type="GO" id="GO:0003681">
    <property type="term" value="F:bent DNA binding"/>
    <property type="evidence" value="ECO:0007669"/>
    <property type="project" value="TreeGrafter"/>
</dbReference>
<accession>A0A0U5L1C1</accession>
<gene>
    <name evidence="11" type="primary">hns</name>
    <name evidence="11" type="ORF">EM595_1988</name>
</gene>
<keyword evidence="5 11" id="KW-0238">DNA-binding</keyword>
<dbReference type="KEGG" id="ege:EM595_1988"/>
<protein>
    <recommendedName>
        <fullName evidence="7">DNA-binding protein H-NS</fullName>
    </recommendedName>
</protein>
<dbReference type="Gene3D" id="4.10.430.10">
    <property type="entry name" value="Histone-like protein H-NS, C-terminal domain"/>
    <property type="match status" value="1"/>
</dbReference>
<evidence type="ECO:0000256" key="6">
    <source>
        <dbReference type="ARBA" id="ARBA00023163"/>
    </source>
</evidence>
<feature type="domain" description="DNA-binding protein H-NS-like C-terminal" evidence="10">
    <location>
        <begin position="113"/>
        <end position="161"/>
    </location>
</feature>
<evidence type="ECO:0000313" key="11">
    <source>
        <dbReference type="EMBL" id="CUU24222.1"/>
    </source>
</evidence>
<evidence type="ECO:0000256" key="8">
    <source>
        <dbReference type="PIRSR" id="PIRSR002096-1"/>
    </source>
</evidence>
<keyword evidence="9" id="KW-0175">Coiled coil</keyword>
<dbReference type="FunFam" id="1.10.287.1050:FF:000001">
    <property type="entry name" value="DNA-binding protein"/>
    <property type="match status" value="1"/>
</dbReference>
<dbReference type="FunFam" id="4.10.430.10:FF:000001">
    <property type="entry name" value="DNA-binding protein"/>
    <property type="match status" value="1"/>
</dbReference>
<dbReference type="GO" id="GO:0030527">
    <property type="term" value="F:structural constituent of chromatin"/>
    <property type="evidence" value="ECO:0007669"/>
    <property type="project" value="InterPro"/>
</dbReference>
<dbReference type="InterPro" id="IPR001801">
    <property type="entry name" value="Histone_HNS"/>
</dbReference>
<dbReference type="GO" id="GO:0046983">
    <property type="term" value="F:protein dimerization activity"/>
    <property type="evidence" value="ECO:0007669"/>
    <property type="project" value="InterPro"/>
</dbReference>
<dbReference type="Pfam" id="PF00816">
    <property type="entry name" value="Histone_HNS"/>
    <property type="match status" value="1"/>
</dbReference>
<keyword evidence="12" id="KW-1185">Reference proteome</keyword>
<keyword evidence="6" id="KW-0804">Transcription</keyword>
<dbReference type="GO" id="GO:0003680">
    <property type="term" value="F:minor groove of adenine-thymine-rich DNA binding"/>
    <property type="evidence" value="ECO:0007669"/>
    <property type="project" value="TreeGrafter"/>
</dbReference>
<keyword evidence="3" id="KW-0963">Cytoplasm</keyword>
<dbReference type="AlphaFoldDB" id="A0A0U5L1C1"/>
<dbReference type="Gene3D" id="1.10.287.1050">
    <property type="entry name" value="H-NS histone-like proteins"/>
    <property type="match status" value="1"/>
</dbReference>
<evidence type="ECO:0000256" key="9">
    <source>
        <dbReference type="SAM" id="Coils"/>
    </source>
</evidence>
<evidence type="ECO:0000256" key="3">
    <source>
        <dbReference type="ARBA" id="ARBA00022490"/>
    </source>
</evidence>
<dbReference type="GO" id="GO:0000976">
    <property type="term" value="F:transcription cis-regulatory region binding"/>
    <property type="evidence" value="ECO:0007669"/>
    <property type="project" value="TreeGrafter"/>
</dbReference>
<dbReference type="InterPro" id="IPR054180">
    <property type="entry name" value="H-NS-like_N"/>
</dbReference>
<dbReference type="GO" id="GO:0001217">
    <property type="term" value="F:DNA-binding transcription repressor activity"/>
    <property type="evidence" value="ECO:0007669"/>
    <property type="project" value="TreeGrafter"/>
</dbReference>
<evidence type="ECO:0000256" key="4">
    <source>
        <dbReference type="ARBA" id="ARBA00023015"/>
    </source>
</evidence>
<feature type="coiled-coil region" evidence="9">
    <location>
        <begin position="42"/>
        <end position="72"/>
    </location>
</feature>
<keyword evidence="4" id="KW-0805">Transcription regulation</keyword>
<dbReference type="NCBIfam" id="NF008193">
    <property type="entry name" value="PRK10947.1"/>
    <property type="match status" value="1"/>
</dbReference>
<dbReference type="InterPro" id="IPR027444">
    <property type="entry name" value="H-NS_C_dom"/>
</dbReference>
<dbReference type="InterPro" id="IPR037150">
    <property type="entry name" value="H-NS_C_dom_sf"/>
</dbReference>
<comment type="similarity">
    <text evidence="2">Belongs to the histone-like protein H-NS family.</text>
</comment>
<evidence type="ECO:0000313" key="12">
    <source>
        <dbReference type="Proteomes" id="UP000059419"/>
    </source>
</evidence>
<dbReference type="Proteomes" id="UP000059419">
    <property type="component" value="Chromosome 1"/>
</dbReference>
<dbReference type="SMART" id="SM00528">
    <property type="entry name" value="HNS"/>
    <property type="match status" value="1"/>
</dbReference>
<evidence type="ECO:0000256" key="1">
    <source>
        <dbReference type="ARBA" id="ARBA00004453"/>
    </source>
</evidence>
<dbReference type="PANTHER" id="PTHR38097:SF1">
    <property type="entry name" value="DNA-BINDING PROTEIN H-NS"/>
    <property type="match status" value="1"/>
</dbReference>
<dbReference type="GO" id="GO:0009295">
    <property type="term" value="C:nucleoid"/>
    <property type="evidence" value="ECO:0007669"/>
    <property type="project" value="UniProtKB-SubCell"/>
</dbReference>
<evidence type="ECO:0000256" key="2">
    <source>
        <dbReference type="ARBA" id="ARBA00010610"/>
    </source>
</evidence>
<evidence type="ECO:0000259" key="10">
    <source>
        <dbReference type="SMART" id="SM00528"/>
    </source>
</evidence>